<dbReference type="InterPro" id="IPR027417">
    <property type="entry name" value="P-loop_NTPase"/>
</dbReference>
<evidence type="ECO:0000256" key="4">
    <source>
        <dbReference type="SAM" id="Coils"/>
    </source>
</evidence>
<dbReference type="GO" id="GO:0005524">
    <property type="term" value="F:ATP binding"/>
    <property type="evidence" value="ECO:0007669"/>
    <property type="project" value="UniProtKB-KW"/>
</dbReference>
<dbReference type="PROSITE" id="PS00211">
    <property type="entry name" value="ABC_TRANSPORTER_1"/>
    <property type="match status" value="2"/>
</dbReference>
<organism evidence="6 7">
    <name type="scientific">Micromonospora matsumotoense</name>
    <dbReference type="NCBI Taxonomy" id="121616"/>
    <lineage>
        <taxon>Bacteria</taxon>
        <taxon>Bacillati</taxon>
        <taxon>Actinomycetota</taxon>
        <taxon>Actinomycetes</taxon>
        <taxon>Micromonosporales</taxon>
        <taxon>Micromonosporaceae</taxon>
        <taxon>Micromonospora</taxon>
    </lineage>
</organism>
<keyword evidence="1" id="KW-0677">Repeat</keyword>
<evidence type="ECO:0000256" key="1">
    <source>
        <dbReference type="ARBA" id="ARBA00022737"/>
    </source>
</evidence>
<dbReference type="Gene3D" id="3.40.50.300">
    <property type="entry name" value="P-loop containing nucleotide triphosphate hydrolases"/>
    <property type="match status" value="2"/>
</dbReference>
<keyword evidence="4" id="KW-0175">Coiled coil</keyword>
<accession>A0A1C5A3Y0</accession>
<dbReference type="AlphaFoldDB" id="A0A1C5A3Y0"/>
<protein>
    <submittedName>
        <fullName evidence="6">Macrolide transport system ATP-binding/permease protein</fullName>
    </submittedName>
</protein>
<feature type="domain" description="ABC transporter" evidence="5">
    <location>
        <begin position="7"/>
        <end position="258"/>
    </location>
</feature>
<keyword evidence="7" id="KW-1185">Reference proteome</keyword>
<dbReference type="InterPro" id="IPR050611">
    <property type="entry name" value="ABCF"/>
</dbReference>
<evidence type="ECO:0000256" key="3">
    <source>
        <dbReference type="ARBA" id="ARBA00022840"/>
    </source>
</evidence>
<keyword evidence="2" id="KW-0547">Nucleotide-binding</keyword>
<dbReference type="Proteomes" id="UP000198797">
    <property type="component" value="Unassembled WGS sequence"/>
</dbReference>
<dbReference type="OrthoDB" id="4500804at2"/>
<feature type="domain" description="ABC transporter" evidence="5">
    <location>
        <begin position="347"/>
        <end position="536"/>
    </location>
</feature>
<evidence type="ECO:0000313" key="7">
    <source>
        <dbReference type="Proteomes" id="UP000198797"/>
    </source>
</evidence>
<dbReference type="STRING" id="121616.GA0070216_11389"/>
<dbReference type="PANTHER" id="PTHR19211">
    <property type="entry name" value="ATP-BINDING TRANSPORT PROTEIN-RELATED"/>
    <property type="match status" value="1"/>
</dbReference>
<proteinExistence type="predicted"/>
<dbReference type="GO" id="GO:0016887">
    <property type="term" value="F:ATP hydrolysis activity"/>
    <property type="evidence" value="ECO:0007669"/>
    <property type="project" value="InterPro"/>
</dbReference>
<gene>
    <name evidence="6" type="ORF">GA0070216_11389</name>
</gene>
<evidence type="ECO:0000259" key="5">
    <source>
        <dbReference type="PROSITE" id="PS50893"/>
    </source>
</evidence>
<dbReference type="CDD" id="cd03221">
    <property type="entry name" value="ABCF_EF-3"/>
    <property type="match status" value="2"/>
</dbReference>
<dbReference type="Pfam" id="PF00005">
    <property type="entry name" value="ABC_tran"/>
    <property type="match status" value="2"/>
</dbReference>
<keyword evidence="3 6" id="KW-0067">ATP-binding</keyword>
<name>A0A1C5A3Y0_9ACTN</name>
<reference evidence="7" key="1">
    <citation type="submission" date="2016-06" db="EMBL/GenBank/DDBJ databases">
        <authorList>
            <person name="Varghese N."/>
            <person name="Submissions Spin"/>
        </authorList>
    </citation>
    <scope>NUCLEOTIDE SEQUENCE [LARGE SCALE GENOMIC DNA]</scope>
    <source>
        <strain evidence="7">DSM 44100</strain>
    </source>
</reference>
<feature type="coiled-coil region" evidence="4">
    <location>
        <begin position="249"/>
        <end position="326"/>
    </location>
</feature>
<dbReference type="InterPro" id="IPR003593">
    <property type="entry name" value="AAA+_ATPase"/>
</dbReference>
<dbReference type="SMART" id="SM00382">
    <property type="entry name" value="AAA"/>
    <property type="match status" value="2"/>
</dbReference>
<dbReference type="PANTHER" id="PTHR19211:SF14">
    <property type="entry name" value="ATP-BINDING CASSETTE SUB-FAMILY F MEMBER 1"/>
    <property type="match status" value="1"/>
</dbReference>
<dbReference type="EMBL" id="FMCU01000013">
    <property type="protein sequence ID" value="SCF39908.1"/>
    <property type="molecule type" value="Genomic_DNA"/>
</dbReference>
<dbReference type="PROSITE" id="PS50893">
    <property type="entry name" value="ABC_TRANSPORTER_2"/>
    <property type="match status" value="2"/>
</dbReference>
<dbReference type="InterPro" id="IPR003439">
    <property type="entry name" value="ABC_transporter-like_ATP-bd"/>
</dbReference>
<sequence>MSDSVFLCARDVAKSYADRQVLDGTSLSASPGQRIGLVGENGVGKSTLLRLLAGVEEPDAGEVQRPADCGFLWQELPFAPDAAVQDVIDDSLAGLRAARTRLVQLTGELERRPDDADVLTAYGDLLEWAQDHDLWDADRRAALVLAGLGLADTERWRPLATLSGGQRSRLGLAALLIRQPQAMLLDEPTNHLDDEAVGFLEQRLRGLPGVVVVASHDRLFLDEVCTDIVDLDPTRSTVTRYGGAYTGYLAAKRRERIRWEEQYAAEQEELEELREAVRTTARAVNHARTIKDNNKIGYDRHGGRVQRQISRRVRNAQQRLDELTRDQVRRPPAPLTFAAKLTGLPTGERIAVSLSGVPVGGRLSIDRLDLSTSERLMVTGPNGAGKSTLLQVIAGRLTPDGGEVRRAGGVKVGLLEQEVDFPDDELTARQVYDAAAGADAVSLARLGLLAPGDVDRPLGHLSVGQRRRLALALLVATPPDVLLLDEPTNHLSLSLVEELEDALRTAAGAVVVASHDRWLRRGWKGAELSLVSGKIV</sequence>
<dbReference type="InterPro" id="IPR017871">
    <property type="entry name" value="ABC_transporter-like_CS"/>
</dbReference>
<dbReference type="FunFam" id="3.40.50.300:FF:000011">
    <property type="entry name" value="Putative ABC transporter ATP-binding component"/>
    <property type="match status" value="1"/>
</dbReference>
<evidence type="ECO:0000256" key="2">
    <source>
        <dbReference type="ARBA" id="ARBA00022741"/>
    </source>
</evidence>
<dbReference type="SUPFAM" id="SSF52540">
    <property type="entry name" value="P-loop containing nucleoside triphosphate hydrolases"/>
    <property type="match status" value="2"/>
</dbReference>
<evidence type="ECO:0000313" key="6">
    <source>
        <dbReference type="EMBL" id="SCF39908.1"/>
    </source>
</evidence>